<feature type="transmembrane region" description="Helical" evidence="2">
    <location>
        <begin position="390"/>
        <end position="412"/>
    </location>
</feature>
<protein>
    <recommendedName>
        <fullName evidence="5">Transmembrane protein</fullName>
    </recommendedName>
</protein>
<dbReference type="Gene3D" id="3.60.130.30">
    <property type="match status" value="1"/>
</dbReference>
<comment type="caution">
    <text evidence="3">The sequence shown here is derived from an EMBL/GenBank/DDBJ whole genome shotgun (WGS) entry which is preliminary data.</text>
</comment>
<feature type="compositionally biased region" description="Polar residues" evidence="1">
    <location>
        <begin position="41"/>
        <end position="58"/>
    </location>
</feature>
<dbReference type="AlphaFoldDB" id="A0A8H6TTV6"/>
<feature type="region of interest" description="Disordered" evidence="1">
    <location>
        <begin position="1"/>
        <end position="198"/>
    </location>
</feature>
<keyword evidence="2" id="KW-1133">Transmembrane helix</keyword>
<proteinExistence type="predicted"/>
<dbReference type="OrthoDB" id="3025143at2759"/>
<evidence type="ECO:0008006" key="5">
    <source>
        <dbReference type="Google" id="ProtNLM"/>
    </source>
</evidence>
<organism evidence="3 4">
    <name type="scientific">Mycena chlorophos</name>
    <name type="common">Agaric fungus</name>
    <name type="synonym">Agaricus chlorophos</name>
    <dbReference type="NCBI Taxonomy" id="658473"/>
    <lineage>
        <taxon>Eukaryota</taxon>
        <taxon>Fungi</taxon>
        <taxon>Dikarya</taxon>
        <taxon>Basidiomycota</taxon>
        <taxon>Agaricomycotina</taxon>
        <taxon>Agaricomycetes</taxon>
        <taxon>Agaricomycetidae</taxon>
        <taxon>Agaricales</taxon>
        <taxon>Marasmiineae</taxon>
        <taxon>Mycenaceae</taxon>
        <taxon>Mycena</taxon>
    </lineage>
</organism>
<keyword evidence="2" id="KW-0812">Transmembrane</keyword>
<keyword evidence="4" id="KW-1185">Reference proteome</keyword>
<keyword evidence="2" id="KW-0472">Membrane</keyword>
<name>A0A8H6TTV6_MYCCL</name>
<sequence>MAGFFGQQGAWLLSARPSPLPETRRQRAAPPHLGDRRVSSLPASSHPNNALTRSSDNPRSGLRSGKDFRAFITDAPCPGVAVPPATTYSLRLAPPPTSLDPDAHEPGQELVDPDEVDVPAFDEPELDEDEVFYDAEELGSLAAPSTPSPPTPPPTQPPSLELNAAQRNTKKSNARKARKRKLEVADDEVEDEGGLPNLRVKPVAKKRRLEALPHAIASTADAVELPHSGPAWIGDRAACEPKLPAPEGEDDGRHDQEEQPASKPGYGMVEPTLTEEQLRKWGCERMREVPWGGEHSIPLVDSENRVYGLLAGKPRDTNWDELARAAHFEIVKGVDELKMPTEKQQHRRAQTAFAAVARGVSHGGGQTEPGVLKQNVSNTKVTNDLLRHEFFVRVVGFTTVLMAVWCPTLFAYYQATRAALFAIFAACTINFKRAVCRKHLDHGNLAWGWCAITALGDFDPDRGGHLILWEMGLVIRFPPGSTILIPSAAIHHSNAPIARHETRSSFVQYSAGGLFRWVDNGCRTNEAFERDASVEEKAERAASAEGRWERGVDMYRVV</sequence>
<feature type="compositionally biased region" description="Acidic residues" evidence="1">
    <location>
        <begin position="111"/>
        <end position="137"/>
    </location>
</feature>
<dbReference type="EMBL" id="JACAZE010000001">
    <property type="protein sequence ID" value="KAF7322732.1"/>
    <property type="molecule type" value="Genomic_DNA"/>
</dbReference>
<accession>A0A8H6TTV6</accession>
<evidence type="ECO:0000313" key="3">
    <source>
        <dbReference type="EMBL" id="KAF7322732.1"/>
    </source>
</evidence>
<feature type="compositionally biased region" description="Basic residues" evidence="1">
    <location>
        <begin position="168"/>
        <end position="181"/>
    </location>
</feature>
<feature type="compositionally biased region" description="Pro residues" evidence="1">
    <location>
        <begin position="146"/>
        <end position="157"/>
    </location>
</feature>
<feature type="region of interest" description="Disordered" evidence="1">
    <location>
        <begin position="233"/>
        <end position="273"/>
    </location>
</feature>
<reference evidence="3" key="1">
    <citation type="submission" date="2020-05" db="EMBL/GenBank/DDBJ databases">
        <title>Mycena genomes resolve the evolution of fungal bioluminescence.</title>
        <authorList>
            <person name="Tsai I.J."/>
        </authorList>
    </citation>
    <scope>NUCLEOTIDE SEQUENCE</scope>
    <source>
        <strain evidence="3">110903Hualien_Pintung</strain>
    </source>
</reference>
<evidence type="ECO:0000256" key="1">
    <source>
        <dbReference type="SAM" id="MobiDB-lite"/>
    </source>
</evidence>
<dbReference type="Proteomes" id="UP000613580">
    <property type="component" value="Unassembled WGS sequence"/>
</dbReference>
<evidence type="ECO:0000256" key="2">
    <source>
        <dbReference type="SAM" id="Phobius"/>
    </source>
</evidence>
<gene>
    <name evidence="3" type="ORF">HMN09_00052000</name>
</gene>
<evidence type="ECO:0000313" key="4">
    <source>
        <dbReference type="Proteomes" id="UP000613580"/>
    </source>
</evidence>